<organism evidence="2 3">
    <name type="scientific">Taxus chinensis</name>
    <name type="common">Chinese yew</name>
    <name type="synonym">Taxus wallichiana var. chinensis</name>
    <dbReference type="NCBI Taxonomy" id="29808"/>
    <lineage>
        <taxon>Eukaryota</taxon>
        <taxon>Viridiplantae</taxon>
        <taxon>Streptophyta</taxon>
        <taxon>Embryophyta</taxon>
        <taxon>Tracheophyta</taxon>
        <taxon>Spermatophyta</taxon>
        <taxon>Pinopsida</taxon>
        <taxon>Pinidae</taxon>
        <taxon>Conifers II</taxon>
        <taxon>Cupressales</taxon>
        <taxon>Taxaceae</taxon>
        <taxon>Taxus</taxon>
    </lineage>
</organism>
<dbReference type="PANTHER" id="PTHR31960:SF2">
    <property type="entry name" value="F-BOX PROTEIN PP2-A15"/>
    <property type="match status" value="1"/>
</dbReference>
<feature type="non-terminal residue" evidence="2">
    <location>
        <position position="1"/>
    </location>
</feature>
<sequence>MENSEQGSHGVGLGDLPENCISTILSFTTAKDVCRFAAVSLAWRSAANSDMVWESMITFHYGQNISEAVSPLAFSSKKQLYFCLVRDHATKSIWVDGSTGKIGCMISARDLSIAWGDNNAYWEWVRRDDSRFEQVAKLRY</sequence>
<evidence type="ECO:0000259" key="1">
    <source>
        <dbReference type="PROSITE" id="PS50181"/>
    </source>
</evidence>
<name>A0AA38G940_TAXCH</name>
<dbReference type="Gene3D" id="1.20.1280.50">
    <property type="match status" value="1"/>
</dbReference>
<dbReference type="InterPro" id="IPR025886">
    <property type="entry name" value="PP2-like"/>
</dbReference>
<proteinExistence type="predicted"/>
<dbReference type="CDD" id="cd22162">
    <property type="entry name" value="F-box_AtSKIP3-like"/>
    <property type="match status" value="1"/>
</dbReference>
<dbReference type="Proteomes" id="UP000824469">
    <property type="component" value="Unassembled WGS sequence"/>
</dbReference>
<dbReference type="PANTHER" id="PTHR31960">
    <property type="entry name" value="F-BOX PROTEIN PP2-A15"/>
    <property type="match status" value="1"/>
</dbReference>
<evidence type="ECO:0000313" key="2">
    <source>
        <dbReference type="EMBL" id="KAH9318912.1"/>
    </source>
</evidence>
<dbReference type="EMBL" id="JAHRHJ020000004">
    <property type="protein sequence ID" value="KAH9318912.1"/>
    <property type="molecule type" value="Genomic_DNA"/>
</dbReference>
<comment type="caution">
    <text evidence="2">The sequence shown here is derived from an EMBL/GenBank/DDBJ whole genome shotgun (WGS) entry which is preliminary data.</text>
</comment>
<feature type="domain" description="F-box" evidence="1">
    <location>
        <begin position="10"/>
        <end position="56"/>
    </location>
</feature>
<dbReference type="Pfam" id="PF14299">
    <property type="entry name" value="PP2"/>
    <property type="match status" value="1"/>
</dbReference>
<dbReference type="Pfam" id="PF12937">
    <property type="entry name" value="F-box-like"/>
    <property type="match status" value="1"/>
</dbReference>
<reference evidence="2 3" key="1">
    <citation type="journal article" date="2021" name="Nat. Plants">
        <title>The Taxus genome provides insights into paclitaxel biosynthesis.</title>
        <authorList>
            <person name="Xiong X."/>
            <person name="Gou J."/>
            <person name="Liao Q."/>
            <person name="Li Y."/>
            <person name="Zhou Q."/>
            <person name="Bi G."/>
            <person name="Li C."/>
            <person name="Du R."/>
            <person name="Wang X."/>
            <person name="Sun T."/>
            <person name="Guo L."/>
            <person name="Liang H."/>
            <person name="Lu P."/>
            <person name="Wu Y."/>
            <person name="Zhang Z."/>
            <person name="Ro D.K."/>
            <person name="Shang Y."/>
            <person name="Huang S."/>
            <person name="Yan J."/>
        </authorList>
    </citation>
    <scope>NUCLEOTIDE SEQUENCE [LARGE SCALE GENOMIC DNA]</scope>
    <source>
        <strain evidence="2">Ta-2019</strain>
    </source>
</reference>
<dbReference type="SUPFAM" id="SSF81383">
    <property type="entry name" value="F-box domain"/>
    <property type="match status" value="1"/>
</dbReference>
<dbReference type="InterPro" id="IPR001810">
    <property type="entry name" value="F-box_dom"/>
</dbReference>
<dbReference type="InterPro" id="IPR036047">
    <property type="entry name" value="F-box-like_dom_sf"/>
</dbReference>
<dbReference type="AlphaFoldDB" id="A0AA38G940"/>
<evidence type="ECO:0000313" key="3">
    <source>
        <dbReference type="Proteomes" id="UP000824469"/>
    </source>
</evidence>
<protein>
    <recommendedName>
        <fullName evidence="1">F-box domain-containing protein</fullName>
    </recommendedName>
</protein>
<keyword evidence="3" id="KW-1185">Reference proteome</keyword>
<gene>
    <name evidence="2" type="ORF">KI387_020681</name>
</gene>
<dbReference type="PROSITE" id="PS50181">
    <property type="entry name" value="FBOX"/>
    <property type="match status" value="1"/>
</dbReference>
<accession>A0AA38G940</accession>
<dbReference type="OMA" id="PMHISSK"/>